<accession>A0A085G4F1</accession>
<comment type="caution">
    <text evidence="1">The sequence shown here is derived from an EMBL/GenBank/DDBJ whole genome shotgun (WGS) entry which is preliminary data.</text>
</comment>
<keyword evidence="2" id="KW-1185">Reference proteome</keyword>
<reference evidence="1 2" key="1">
    <citation type="submission" date="2014-05" db="EMBL/GenBank/DDBJ databases">
        <title>ATOL: Assembling a taxonomically balanced genome-scale reconstruction of the evolutionary history of the Enterobacteriaceae.</title>
        <authorList>
            <person name="Plunkett G.III."/>
            <person name="Neeno-Eckwall E.C."/>
            <person name="Glasner J.D."/>
            <person name="Perna N.T."/>
        </authorList>
    </citation>
    <scope>NUCLEOTIDE SEQUENCE [LARGE SCALE GENOMIC DNA]</scope>
    <source>
        <strain evidence="1 2">ATCC 33320</strain>
    </source>
</reference>
<proteinExistence type="predicted"/>
<dbReference type="AlphaFoldDB" id="A0A085G4F1"/>
<evidence type="ECO:0000313" key="1">
    <source>
        <dbReference type="EMBL" id="KFC78596.1"/>
    </source>
</evidence>
<name>A0A085G4F1_9ENTR</name>
<sequence length="37" mass="4256">MDLSPEESGVENAGWRCAYPAYKKHKKSGDLSHRFFI</sequence>
<organism evidence="1 2">
    <name type="scientific">Buttiauxella agrestis ATCC 33320</name>
    <dbReference type="NCBI Taxonomy" id="1006004"/>
    <lineage>
        <taxon>Bacteria</taxon>
        <taxon>Pseudomonadati</taxon>
        <taxon>Pseudomonadota</taxon>
        <taxon>Gammaproteobacteria</taxon>
        <taxon>Enterobacterales</taxon>
        <taxon>Enterobacteriaceae</taxon>
        <taxon>Buttiauxella</taxon>
    </lineage>
</organism>
<protein>
    <submittedName>
        <fullName evidence="1">Uncharacterized protein</fullName>
    </submittedName>
</protein>
<dbReference type="Proteomes" id="UP000028653">
    <property type="component" value="Unassembled WGS sequence"/>
</dbReference>
<dbReference type="EMBL" id="JMPI01000056">
    <property type="protein sequence ID" value="KFC78596.1"/>
    <property type="molecule type" value="Genomic_DNA"/>
</dbReference>
<gene>
    <name evidence="1" type="ORF">GBAG_3229</name>
</gene>
<evidence type="ECO:0000313" key="2">
    <source>
        <dbReference type="Proteomes" id="UP000028653"/>
    </source>
</evidence>